<comment type="pathway">
    <text evidence="2">Protein modification; protein glycosylation.</text>
</comment>
<proteinExistence type="inferred from homology"/>
<evidence type="ECO:0000256" key="12">
    <source>
        <dbReference type="PIRSR" id="PIRSR601382-3"/>
    </source>
</evidence>
<feature type="compositionally biased region" description="Polar residues" evidence="14">
    <location>
        <begin position="228"/>
        <end position="239"/>
    </location>
</feature>
<dbReference type="PRINTS" id="PR00747">
    <property type="entry name" value="GLYHDRLASE47"/>
</dbReference>
<evidence type="ECO:0000313" key="16">
    <source>
        <dbReference type="EMBL" id="TKA76194.1"/>
    </source>
</evidence>
<keyword evidence="6 12" id="KW-1015">Disulfide bond</keyword>
<dbReference type="UniPathway" id="UPA00378"/>
<keyword evidence="15" id="KW-1133">Transmembrane helix</keyword>
<evidence type="ECO:0000256" key="14">
    <source>
        <dbReference type="SAM" id="MobiDB-lite"/>
    </source>
</evidence>
<comment type="catalytic activity">
    <reaction evidence="9">
        <text>N(4)-(alpha-D-Man-(1-&gt;2)-alpha-D-Man-(1-&gt;2)-alpha-D-Man-(1-&gt;3)-[alpha-D-Man-(1-&gt;3)-[alpha-D-Man-(1-&gt;2)-alpha-D-Man-(1-&gt;6)]-alpha-D-Man-(1-&gt;6)]-beta-D-Man-(1-&gt;4)-beta-D-GlcNAc-(1-&gt;4)-beta-D-GlcNAc)-L-asparaginyl-[protein] (N-glucan mannose isomer 8A1,2,3B1,3) + 3 H2O = N(4)-(alpha-D-Man-(1-&gt;3)-[alpha-D-Man-(1-&gt;3)-[alpha-D-Man-(1-&gt;6)]-alpha-D-Man-(1-&gt;6)]-beta-D-Man-(1-&gt;4)-beta-D-GlcNAc-(1-&gt;4)-beta-D-GlcNAc)-L-asparaginyl-[protein] (N-glucan mannose isomer 5A1,2) + 3 beta-D-mannose</text>
        <dbReference type="Rhea" id="RHEA:56028"/>
        <dbReference type="Rhea" id="RHEA-COMP:14358"/>
        <dbReference type="Rhea" id="RHEA-COMP:14367"/>
        <dbReference type="ChEBI" id="CHEBI:15377"/>
        <dbReference type="ChEBI" id="CHEBI:28563"/>
        <dbReference type="ChEBI" id="CHEBI:59087"/>
        <dbReference type="ChEBI" id="CHEBI:60628"/>
        <dbReference type="EC" id="3.2.1.113"/>
    </reaction>
</comment>
<keyword evidence="8 13" id="KW-0326">Glycosidase</keyword>
<dbReference type="Gene3D" id="1.50.10.10">
    <property type="match status" value="1"/>
</dbReference>
<gene>
    <name evidence="16" type="ORF">B0A49_06949</name>
</gene>
<dbReference type="InterPro" id="IPR036026">
    <property type="entry name" value="Seven-hairpin_glycosidases"/>
</dbReference>
<sequence length="580" mass="64807">MASFRRDPSLAFKILTVTFIIGFYVVYTAIHGDLVGTAAPPKQARPKVQYQGWNSTKLNRGYEDGYRADEVRLAMLRTFQLYRAKSWGCDDIKPVSGKCGTSMNGWGGFIVDTTTTLALMGLWDELLLEIEHITNNINFNTANGLVDPLETMSRYLGALVSLADTIDSRTTQYISHEERDALLLQAIRLARKLAPSFDSPTGMPWPRIDFSTNKGISSTPVARKGDSKPSQQNSQAVDPASIGSSFLENRYLSHMTGNAVYHANATTAWAPMVWNKYVEDWPGLIDAPIDISAAEPLGRERHWDAGHSSYYSSLIKAAILAPADQHSQKYSDRWLQAAEALRHHLASRSTPSRGEGLAKMQHLYMGKWHNGWYLNEQSQAACSTPGNLMLGGRYLGREDLITFGQALLEACHHTYNSTPTGLGPHLFSWVPNIGYLNGTYEPQTAMQQAELAKFGFWVADPSYKLRPEFAESLFYAWRITGEQRYRDWAWEAFTAIQKHCKAPYGYAGIKNVMIDPTSTTVQAAQRATGRLLSDAELADESVASWGETLKYFYLIFADVEKGSLDRWVYSTGGHPFRMIG</sequence>
<keyword evidence="11" id="KW-0106">Calcium</keyword>
<dbReference type="GO" id="GO:0016020">
    <property type="term" value="C:membrane"/>
    <property type="evidence" value="ECO:0007669"/>
    <property type="project" value="InterPro"/>
</dbReference>
<evidence type="ECO:0000256" key="13">
    <source>
        <dbReference type="RuleBase" id="RU361193"/>
    </source>
</evidence>
<evidence type="ECO:0000256" key="10">
    <source>
        <dbReference type="ARBA" id="ARBA00048605"/>
    </source>
</evidence>
<dbReference type="InterPro" id="IPR050749">
    <property type="entry name" value="Glycosyl_Hydrolase_47"/>
</dbReference>
<name>A0A4U0XGN8_9PEZI</name>
<dbReference type="OrthoDB" id="8118055at2759"/>
<dbReference type="EMBL" id="NAJN01000250">
    <property type="protein sequence ID" value="TKA76194.1"/>
    <property type="molecule type" value="Genomic_DNA"/>
</dbReference>
<evidence type="ECO:0000256" key="2">
    <source>
        <dbReference type="ARBA" id="ARBA00004922"/>
    </source>
</evidence>
<dbReference type="InterPro" id="IPR012341">
    <property type="entry name" value="6hp_glycosidase-like_sf"/>
</dbReference>
<dbReference type="EC" id="3.2.1.-" evidence="13"/>
<dbReference type="GO" id="GO:0005509">
    <property type="term" value="F:calcium ion binding"/>
    <property type="evidence" value="ECO:0007669"/>
    <property type="project" value="InterPro"/>
</dbReference>
<keyword evidence="15" id="KW-0472">Membrane</keyword>
<evidence type="ECO:0000256" key="1">
    <source>
        <dbReference type="ARBA" id="ARBA00001913"/>
    </source>
</evidence>
<evidence type="ECO:0000256" key="4">
    <source>
        <dbReference type="ARBA" id="ARBA00022729"/>
    </source>
</evidence>
<evidence type="ECO:0000256" key="11">
    <source>
        <dbReference type="PIRSR" id="PIRSR601382-2"/>
    </source>
</evidence>
<dbReference type="PANTHER" id="PTHR11742:SF101">
    <property type="entry name" value="MANNOSYL-OLIGOSACCHARIDE ALPHA-1,2-MANNOSIDASE 1B"/>
    <property type="match status" value="1"/>
</dbReference>
<keyword evidence="15" id="KW-0812">Transmembrane</keyword>
<dbReference type="PANTHER" id="PTHR11742">
    <property type="entry name" value="MANNOSYL-OLIGOSACCHARIDE ALPHA-1,2-MANNOSIDASE-RELATED"/>
    <property type="match status" value="1"/>
</dbReference>
<organism evidence="16 17">
    <name type="scientific">Cryomyces minteri</name>
    <dbReference type="NCBI Taxonomy" id="331657"/>
    <lineage>
        <taxon>Eukaryota</taxon>
        <taxon>Fungi</taxon>
        <taxon>Dikarya</taxon>
        <taxon>Ascomycota</taxon>
        <taxon>Pezizomycotina</taxon>
        <taxon>Dothideomycetes</taxon>
        <taxon>Dothideomycetes incertae sedis</taxon>
        <taxon>Cryomyces</taxon>
    </lineage>
</organism>
<keyword evidence="17" id="KW-1185">Reference proteome</keyword>
<reference evidence="16 17" key="1">
    <citation type="submission" date="2017-03" db="EMBL/GenBank/DDBJ databases">
        <title>Genomes of endolithic fungi from Antarctica.</title>
        <authorList>
            <person name="Coleine C."/>
            <person name="Masonjones S."/>
            <person name="Stajich J.E."/>
        </authorList>
    </citation>
    <scope>NUCLEOTIDE SEQUENCE [LARGE SCALE GENOMIC DNA]</scope>
    <source>
        <strain evidence="16 17">CCFEE 5187</strain>
    </source>
</reference>
<evidence type="ECO:0000256" key="3">
    <source>
        <dbReference type="ARBA" id="ARBA00007658"/>
    </source>
</evidence>
<keyword evidence="11" id="KW-0479">Metal-binding</keyword>
<dbReference type="SUPFAM" id="SSF48225">
    <property type="entry name" value="Seven-hairpin glycosidases"/>
    <property type="match status" value="1"/>
</dbReference>
<comment type="cofactor">
    <cofactor evidence="1 11">
        <name>Ca(2+)</name>
        <dbReference type="ChEBI" id="CHEBI:29108"/>
    </cofactor>
</comment>
<dbReference type="Pfam" id="PF01532">
    <property type="entry name" value="Glyco_hydro_47"/>
    <property type="match status" value="1"/>
</dbReference>
<keyword evidence="7" id="KW-0325">Glycoprotein</keyword>
<protein>
    <recommendedName>
        <fullName evidence="13">alpha-1,2-Mannosidase</fullName>
        <ecNumber evidence="13">3.2.1.-</ecNumber>
    </recommendedName>
</protein>
<accession>A0A4U0XGN8</accession>
<comment type="caution">
    <text evidence="16">The sequence shown here is derived from an EMBL/GenBank/DDBJ whole genome shotgun (WGS) entry which is preliminary data.</text>
</comment>
<evidence type="ECO:0000256" key="15">
    <source>
        <dbReference type="SAM" id="Phobius"/>
    </source>
</evidence>
<dbReference type="Proteomes" id="UP000308768">
    <property type="component" value="Unassembled WGS sequence"/>
</dbReference>
<dbReference type="AlphaFoldDB" id="A0A4U0XGN8"/>
<keyword evidence="4" id="KW-0732">Signal</keyword>
<evidence type="ECO:0000256" key="6">
    <source>
        <dbReference type="ARBA" id="ARBA00023157"/>
    </source>
</evidence>
<feature type="binding site" evidence="11">
    <location>
        <position position="571"/>
    </location>
    <ligand>
        <name>Ca(2+)</name>
        <dbReference type="ChEBI" id="CHEBI:29108"/>
    </ligand>
</feature>
<feature type="region of interest" description="Disordered" evidence="14">
    <location>
        <begin position="216"/>
        <end position="239"/>
    </location>
</feature>
<feature type="transmembrane region" description="Helical" evidence="15">
    <location>
        <begin position="12"/>
        <end position="30"/>
    </location>
</feature>
<feature type="disulfide bond" evidence="12">
    <location>
        <begin position="382"/>
        <end position="411"/>
    </location>
</feature>
<evidence type="ECO:0000256" key="8">
    <source>
        <dbReference type="ARBA" id="ARBA00023295"/>
    </source>
</evidence>
<dbReference type="GO" id="GO:0036503">
    <property type="term" value="P:ERAD pathway"/>
    <property type="evidence" value="ECO:0007669"/>
    <property type="project" value="UniProtKB-ARBA"/>
</dbReference>
<dbReference type="GO" id="GO:0004571">
    <property type="term" value="F:mannosyl-oligosaccharide 1,2-alpha-mannosidase activity"/>
    <property type="evidence" value="ECO:0007669"/>
    <property type="project" value="UniProtKB-EC"/>
</dbReference>
<comment type="similarity">
    <text evidence="3 13">Belongs to the glycosyl hydrolase 47 family.</text>
</comment>
<keyword evidence="5 13" id="KW-0378">Hydrolase</keyword>
<evidence type="ECO:0000256" key="5">
    <source>
        <dbReference type="ARBA" id="ARBA00022801"/>
    </source>
</evidence>
<dbReference type="GO" id="GO:0005783">
    <property type="term" value="C:endoplasmic reticulum"/>
    <property type="evidence" value="ECO:0007669"/>
    <property type="project" value="TreeGrafter"/>
</dbReference>
<dbReference type="GO" id="GO:0005975">
    <property type="term" value="P:carbohydrate metabolic process"/>
    <property type="evidence" value="ECO:0007669"/>
    <property type="project" value="InterPro"/>
</dbReference>
<evidence type="ECO:0000256" key="7">
    <source>
        <dbReference type="ARBA" id="ARBA00023180"/>
    </source>
</evidence>
<dbReference type="STRING" id="331657.A0A4U0XGN8"/>
<evidence type="ECO:0000256" key="9">
    <source>
        <dbReference type="ARBA" id="ARBA00047669"/>
    </source>
</evidence>
<dbReference type="InterPro" id="IPR001382">
    <property type="entry name" value="Glyco_hydro_47"/>
</dbReference>
<evidence type="ECO:0000313" key="17">
    <source>
        <dbReference type="Proteomes" id="UP000308768"/>
    </source>
</evidence>
<comment type="catalytic activity">
    <reaction evidence="10">
        <text>N(4)-(alpha-D-Man-(1-&gt;2)-alpha-D-Man-(1-&gt;2)-alpha-D-Man-(1-&gt;3)-[alpha-D-Man-(1-&gt;2)-alpha-D-Man-(1-&gt;3)-[alpha-D-Man-(1-&gt;2)-alpha-D-Man-(1-&gt;6)]-alpha-D-Man-(1-&gt;6)]-beta-D-Man-(1-&gt;4)-beta-D-GlcNAc-(1-&gt;4)-beta-D-GlcNAc)-L-asparaginyl-[protein] (N-glucan mannose isomer 9A1,2,3B1,2,3) + 4 H2O = N(4)-(alpha-D-Man-(1-&gt;3)-[alpha-D-Man-(1-&gt;3)-[alpha-D-Man-(1-&gt;6)]-alpha-D-Man-(1-&gt;6)]-beta-D-Man-(1-&gt;4)-beta-D-GlcNAc-(1-&gt;4)-beta-D-GlcNAc)-L-asparaginyl-[protein] (N-glucan mannose isomer 5A1,2) + 4 beta-D-mannose</text>
        <dbReference type="Rhea" id="RHEA:56008"/>
        <dbReference type="Rhea" id="RHEA-COMP:14356"/>
        <dbReference type="Rhea" id="RHEA-COMP:14367"/>
        <dbReference type="ChEBI" id="CHEBI:15377"/>
        <dbReference type="ChEBI" id="CHEBI:28563"/>
        <dbReference type="ChEBI" id="CHEBI:59087"/>
        <dbReference type="ChEBI" id="CHEBI:139493"/>
        <dbReference type="EC" id="3.2.1.113"/>
    </reaction>
</comment>